<dbReference type="PANTHER" id="PTHR24171">
    <property type="entry name" value="ANKYRIN REPEAT DOMAIN-CONTAINING PROTEIN 39-RELATED"/>
    <property type="match status" value="1"/>
</dbReference>
<dbReference type="SUPFAM" id="SSF48403">
    <property type="entry name" value="Ankyrin repeat"/>
    <property type="match status" value="1"/>
</dbReference>
<name>A0ABR4AUE9_9LECA</name>
<dbReference type="Gene3D" id="1.25.40.20">
    <property type="entry name" value="Ankyrin repeat-containing domain"/>
    <property type="match status" value="1"/>
</dbReference>
<reference evidence="3 4" key="1">
    <citation type="submission" date="2024-09" db="EMBL/GenBank/DDBJ databases">
        <title>Rethinking Asexuality: The Enigmatic Case of Functional Sexual Genes in Lepraria (Stereocaulaceae).</title>
        <authorList>
            <person name="Doellman M."/>
            <person name="Sun Y."/>
            <person name="Barcenas-Pena A."/>
            <person name="Lumbsch H.T."/>
            <person name="Grewe F."/>
        </authorList>
    </citation>
    <scope>NUCLEOTIDE SEQUENCE [LARGE SCALE GENOMIC DNA]</scope>
    <source>
        <strain evidence="3 4">Mercado 3170</strain>
    </source>
</reference>
<sequence>MALYWARVRGHEKAAEELSLQGADVSFTDEKGQILLHWAVESASTQMVTWPLDKGAVIPARDSGGGTALHVAAEICDQEMMKLLNTLAIPRHDHETFFPLPLLASQVSSGCFKGEPG</sequence>
<evidence type="ECO:0000313" key="3">
    <source>
        <dbReference type="EMBL" id="KAL2047093.1"/>
    </source>
</evidence>
<keyword evidence="1" id="KW-0677">Repeat</keyword>
<dbReference type="InterPro" id="IPR002110">
    <property type="entry name" value="Ankyrin_rpt"/>
</dbReference>
<evidence type="ECO:0000313" key="4">
    <source>
        <dbReference type="Proteomes" id="UP001590950"/>
    </source>
</evidence>
<dbReference type="PANTHER" id="PTHR24171:SF9">
    <property type="entry name" value="ANKYRIN REPEAT DOMAIN-CONTAINING PROTEIN 39"/>
    <property type="match status" value="1"/>
</dbReference>
<keyword evidence="4" id="KW-1185">Reference proteome</keyword>
<dbReference type="InterPro" id="IPR036770">
    <property type="entry name" value="Ankyrin_rpt-contain_sf"/>
</dbReference>
<dbReference type="EMBL" id="JBEFKJ010000003">
    <property type="protein sequence ID" value="KAL2047093.1"/>
    <property type="molecule type" value="Genomic_DNA"/>
</dbReference>
<evidence type="ECO:0000256" key="2">
    <source>
        <dbReference type="ARBA" id="ARBA00023043"/>
    </source>
</evidence>
<evidence type="ECO:0000256" key="1">
    <source>
        <dbReference type="ARBA" id="ARBA00022737"/>
    </source>
</evidence>
<protein>
    <submittedName>
        <fullName evidence="3">Uncharacterized protein</fullName>
    </submittedName>
</protein>
<organism evidence="3 4">
    <name type="scientific">Stereocaulon virgatum</name>
    <dbReference type="NCBI Taxonomy" id="373712"/>
    <lineage>
        <taxon>Eukaryota</taxon>
        <taxon>Fungi</taxon>
        <taxon>Dikarya</taxon>
        <taxon>Ascomycota</taxon>
        <taxon>Pezizomycotina</taxon>
        <taxon>Lecanoromycetes</taxon>
        <taxon>OSLEUM clade</taxon>
        <taxon>Lecanoromycetidae</taxon>
        <taxon>Lecanorales</taxon>
        <taxon>Lecanorineae</taxon>
        <taxon>Stereocaulaceae</taxon>
        <taxon>Stereocaulon</taxon>
    </lineage>
</organism>
<proteinExistence type="predicted"/>
<comment type="caution">
    <text evidence="3">The sequence shown here is derived from an EMBL/GenBank/DDBJ whole genome shotgun (WGS) entry which is preliminary data.</text>
</comment>
<gene>
    <name evidence="3" type="ORF">N7G274_001112</name>
</gene>
<dbReference type="Proteomes" id="UP001590950">
    <property type="component" value="Unassembled WGS sequence"/>
</dbReference>
<accession>A0ABR4AUE9</accession>
<keyword evidence="2" id="KW-0040">ANK repeat</keyword>
<dbReference type="Pfam" id="PF12796">
    <property type="entry name" value="Ank_2"/>
    <property type="match status" value="1"/>
</dbReference>